<dbReference type="EMBL" id="CP041932">
    <property type="protein sequence ID" value="QEK14894.1"/>
    <property type="molecule type" value="Genomic_DNA"/>
</dbReference>
<organism evidence="2 3">
    <name type="scientific">Thermococcus aciditolerans</name>
    <dbReference type="NCBI Taxonomy" id="2598455"/>
    <lineage>
        <taxon>Archaea</taxon>
        <taxon>Methanobacteriati</taxon>
        <taxon>Methanobacteriota</taxon>
        <taxon>Thermococci</taxon>
        <taxon>Thermococcales</taxon>
        <taxon>Thermococcaceae</taxon>
        <taxon>Thermococcus</taxon>
    </lineage>
</organism>
<feature type="transmembrane region" description="Helical" evidence="1">
    <location>
        <begin position="12"/>
        <end position="35"/>
    </location>
</feature>
<keyword evidence="1" id="KW-1133">Transmembrane helix</keyword>
<dbReference type="KEGG" id="them:FPV09_07080"/>
<dbReference type="AlphaFoldDB" id="A0A5C0SN82"/>
<name>A0A5C0SN82_9EURY</name>
<evidence type="ECO:0000313" key="2">
    <source>
        <dbReference type="EMBL" id="QEK14894.1"/>
    </source>
</evidence>
<keyword evidence="3" id="KW-1185">Reference proteome</keyword>
<protein>
    <submittedName>
        <fullName evidence="2">Uncharacterized protein</fullName>
    </submittedName>
</protein>
<reference evidence="2 3" key="1">
    <citation type="submission" date="2019-07" db="EMBL/GenBank/DDBJ databases">
        <title>Complete genome of Thermococcus acidophilus.</title>
        <authorList>
            <person name="Li X."/>
        </authorList>
    </citation>
    <scope>NUCLEOTIDE SEQUENCE [LARGE SCALE GENOMIC DNA]</scope>
    <source>
        <strain evidence="2 3">SY113</strain>
    </source>
</reference>
<evidence type="ECO:0000313" key="3">
    <source>
        <dbReference type="Proteomes" id="UP000322631"/>
    </source>
</evidence>
<dbReference type="Proteomes" id="UP000322631">
    <property type="component" value="Chromosome"/>
</dbReference>
<accession>A0A5C0SN82</accession>
<dbReference type="RefSeq" id="WP_148882863.1">
    <property type="nucleotide sequence ID" value="NZ_CP041932.1"/>
</dbReference>
<evidence type="ECO:0000256" key="1">
    <source>
        <dbReference type="SAM" id="Phobius"/>
    </source>
</evidence>
<proteinExistence type="predicted"/>
<keyword evidence="1" id="KW-0812">Transmembrane</keyword>
<keyword evidence="1" id="KW-0472">Membrane</keyword>
<gene>
    <name evidence="2" type="ORF">FPV09_07080</name>
</gene>
<dbReference type="GeneID" id="41609605"/>
<sequence>MAEKVRLMRRGFIFTLDALLAVTLVTIVVVGIIGVTSNASGIYTTQIRGENKQVAENLLATFRTVPLSNLVPPTQIETWIHGTDPVLDPTYVSPQMPPLQIVATYWALNSTDYQQKAETIMKYLLDNLARGYKYQLIINNYTSPYLTFDNSYENASDVGSATVMVSGYVSNETPRGYVAKAYLTKLVTSQEKLVGIQRVLAGGYYCSEPDISSSYYNGYPLTVSFFCILYRTVPGDRNTVQSGGFQLSGSYSGGSVDVDEDLSGWSVYYNGYTGRITLTDGANTIKLYLDRVLFPFTTNYEVKKIVYEDASGNQAVVYLNSGVYVEVSWSWWYISSSRAYGDKNSLNVAFKFNLPLDASDKSGLLNYATRMGESVSFTLNGNTTSTDISSYLVGGDNVLEATFTNPQGSEIGFGSGSWISLKYKTSTPQVDDPGLVKLYNITSDGTGIYYLNSLFVPGNVTGISIKLTVEGVHEVRVYYSNGTALNLIYENTSVSPGLTTITIDNKTLMEGQSSSKGLLNYTTLEELSKRNFNLVIMLDAYYDANYSRPVRYAGQDYHYEWDNERVLYSYPDSYINITYVSRITRTRFMIPIEQTYSLNGENPVYWWGYFAGYRTMYFDYYLPDKAIPWYVDAWTAIHFTGYPAGITTLYEGPNANTKVFEFPLDYYLIRLAYTRLNANMMVPGGTNTFKLESDSNDYVFRVDDSRAIVHYFLNGYAGYGDIFTYYAQDNACGYNLTYWYDIGSGAQQGSVLIGNCRPSETPMQISTDQLQPWNYALDDAIYRLFLQLGAKEYSTDYLKAAPTYLPGAENNPVRVELKGLAGKAIGIKSVPATGGAITVTLRIWRCG</sequence>